<feature type="transmembrane region" description="Helical" evidence="6">
    <location>
        <begin position="175"/>
        <end position="199"/>
    </location>
</feature>
<feature type="transmembrane region" description="Helical" evidence="6">
    <location>
        <begin position="96"/>
        <end position="116"/>
    </location>
</feature>
<dbReference type="eggNOG" id="COG0697">
    <property type="taxonomic scope" value="Bacteria"/>
</dbReference>
<evidence type="ECO:0000259" key="7">
    <source>
        <dbReference type="Pfam" id="PF00892"/>
    </source>
</evidence>
<dbReference type="Proteomes" id="UP000019460">
    <property type="component" value="Unassembled WGS sequence"/>
</dbReference>
<evidence type="ECO:0000256" key="4">
    <source>
        <dbReference type="ARBA" id="ARBA00022989"/>
    </source>
</evidence>
<feature type="transmembrane region" description="Helical" evidence="6">
    <location>
        <begin position="266"/>
        <end position="286"/>
    </location>
</feature>
<dbReference type="RefSeq" id="WP_043748323.1">
    <property type="nucleotide sequence ID" value="NZ_AONC01000003.1"/>
</dbReference>
<dbReference type="EMBL" id="AONC01000003">
    <property type="protein sequence ID" value="EXJ17006.1"/>
    <property type="molecule type" value="Genomic_DNA"/>
</dbReference>
<gene>
    <name evidence="8" type="ORF">D779_1829</name>
</gene>
<keyword evidence="5 6" id="KW-0472">Membrane</keyword>
<feature type="transmembrane region" description="Helical" evidence="6">
    <location>
        <begin position="211"/>
        <end position="229"/>
    </location>
</feature>
<organism evidence="8 9">
    <name type="scientific">Imhoffiella purpurea</name>
    <dbReference type="NCBI Taxonomy" id="1249627"/>
    <lineage>
        <taxon>Bacteria</taxon>
        <taxon>Pseudomonadati</taxon>
        <taxon>Pseudomonadota</taxon>
        <taxon>Gammaproteobacteria</taxon>
        <taxon>Chromatiales</taxon>
        <taxon>Chromatiaceae</taxon>
        <taxon>Imhoffiella</taxon>
    </lineage>
</organism>
<evidence type="ECO:0000256" key="1">
    <source>
        <dbReference type="ARBA" id="ARBA00004141"/>
    </source>
</evidence>
<evidence type="ECO:0000256" key="2">
    <source>
        <dbReference type="ARBA" id="ARBA00007362"/>
    </source>
</evidence>
<evidence type="ECO:0000256" key="3">
    <source>
        <dbReference type="ARBA" id="ARBA00022692"/>
    </source>
</evidence>
<feature type="transmembrane region" description="Helical" evidence="6">
    <location>
        <begin position="148"/>
        <end position="168"/>
    </location>
</feature>
<feature type="transmembrane region" description="Helical" evidence="6">
    <location>
        <begin position="40"/>
        <end position="58"/>
    </location>
</feature>
<keyword evidence="9" id="KW-1185">Reference proteome</keyword>
<feature type="transmembrane region" description="Helical" evidence="6">
    <location>
        <begin position="241"/>
        <end position="260"/>
    </location>
</feature>
<dbReference type="InterPro" id="IPR037185">
    <property type="entry name" value="EmrE-like"/>
</dbReference>
<proteinExistence type="inferred from homology"/>
<dbReference type="InterPro" id="IPR000620">
    <property type="entry name" value="EamA_dom"/>
</dbReference>
<sequence>MPKSLTPSIWGDILLTALAPTIWGSTYIVTTELLPPDRPFTAALIRVLPAGLLLVLLMKRLPAPGDRLRLLVLAALNIGVFQALLFVAAYRLPGGLAAVAGATQPLLVMALAWSLDRHTPARLTLWASILGVLGMAVLLLSPNSVWEPVGIIAALAGAACMAAGTFLTRRWKPDLPVLALTGWQLLLGGLMLAPVAWIADAPLPVLSLTQMAGYTYLCLAGALLAYALWFRGIARLPSVAVSSLSLLSPLTAVVLGWVLLGQAMTGTSLVGLFMVLSSVLTVQWSMSQPQRMRMP</sequence>
<feature type="transmembrane region" description="Helical" evidence="6">
    <location>
        <begin position="123"/>
        <end position="142"/>
    </location>
</feature>
<dbReference type="PATRIC" id="fig|1249627.3.peg.290"/>
<feature type="transmembrane region" description="Helical" evidence="6">
    <location>
        <begin position="9"/>
        <end position="28"/>
    </location>
</feature>
<feature type="transmembrane region" description="Helical" evidence="6">
    <location>
        <begin position="70"/>
        <end position="90"/>
    </location>
</feature>
<dbReference type="GO" id="GO:0016020">
    <property type="term" value="C:membrane"/>
    <property type="evidence" value="ECO:0007669"/>
    <property type="project" value="UniProtKB-SubCell"/>
</dbReference>
<dbReference type="STRING" id="1249627.D779_1829"/>
<accession>W9VJ32</accession>
<dbReference type="AlphaFoldDB" id="W9VJ32"/>
<feature type="domain" description="EamA" evidence="7">
    <location>
        <begin position="13"/>
        <end position="139"/>
    </location>
</feature>
<evidence type="ECO:0000313" key="8">
    <source>
        <dbReference type="EMBL" id="EXJ17006.1"/>
    </source>
</evidence>
<protein>
    <submittedName>
        <fullName evidence="8">Permease of the drug/metabolite transporter (DMT) superfamily</fullName>
    </submittedName>
</protein>
<dbReference type="PANTHER" id="PTHR32322">
    <property type="entry name" value="INNER MEMBRANE TRANSPORTER"/>
    <property type="match status" value="1"/>
</dbReference>
<keyword evidence="4 6" id="KW-1133">Transmembrane helix</keyword>
<keyword evidence="3 6" id="KW-0812">Transmembrane</keyword>
<dbReference type="OrthoDB" id="5430053at2"/>
<dbReference type="PANTHER" id="PTHR32322:SF2">
    <property type="entry name" value="EAMA DOMAIN-CONTAINING PROTEIN"/>
    <property type="match status" value="1"/>
</dbReference>
<comment type="caution">
    <text evidence="8">The sequence shown here is derived from an EMBL/GenBank/DDBJ whole genome shotgun (WGS) entry which is preliminary data.</text>
</comment>
<name>W9VJ32_9GAMM</name>
<dbReference type="Pfam" id="PF00892">
    <property type="entry name" value="EamA"/>
    <property type="match status" value="2"/>
</dbReference>
<evidence type="ECO:0000256" key="6">
    <source>
        <dbReference type="SAM" id="Phobius"/>
    </source>
</evidence>
<comment type="similarity">
    <text evidence="2">Belongs to the EamA transporter family.</text>
</comment>
<feature type="domain" description="EamA" evidence="7">
    <location>
        <begin position="150"/>
        <end position="281"/>
    </location>
</feature>
<reference evidence="8 9" key="1">
    <citation type="submission" date="2012-11" db="EMBL/GenBank/DDBJ databases">
        <title>Genome assembly of Thiorhodococcus sp. AK35.</title>
        <authorList>
            <person name="Nupur N."/>
            <person name="Khatri I."/>
            <person name="Subramanian S."/>
            <person name="Pinnaka A."/>
        </authorList>
    </citation>
    <scope>NUCLEOTIDE SEQUENCE [LARGE SCALE GENOMIC DNA]</scope>
    <source>
        <strain evidence="8 9">AK35</strain>
    </source>
</reference>
<comment type="subcellular location">
    <subcellularLocation>
        <location evidence="1">Membrane</location>
        <topology evidence="1">Multi-pass membrane protein</topology>
    </subcellularLocation>
</comment>
<evidence type="ECO:0000313" key="9">
    <source>
        <dbReference type="Proteomes" id="UP000019460"/>
    </source>
</evidence>
<dbReference type="InterPro" id="IPR050638">
    <property type="entry name" value="AA-Vitamin_Transporters"/>
</dbReference>
<dbReference type="SUPFAM" id="SSF103481">
    <property type="entry name" value="Multidrug resistance efflux transporter EmrE"/>
    <property type="match status" value="2"/>
</dbReference>
<evidence type="ECO:0000256" key="5">
    <source>
        <dbReference type="ARBA" id="ARBA00023136"/>
    </source>
</evidence>